<dbReference type="EMBL" id="CAJFCV020000002">
    <property type="protein sequence ID" value="CAG9099929.1"/>
    <property type="molecule type" value="Genomic_DNA"/>
</dbReference>
<organism evidence="3 5">
    <name type="scientific">Bursaphelenchus xylophilus</name>
    <name type="common">Pinewood nematode worm</name>
    <name type="synonym">Aphelenchoides xylophilus</name>
    <dbReference type="NCBI Taxonomy" id="6326"/>
    <lineage>
        <taxon>Eukaryota</taxon>
        <taxon>Metazoa</taxon>
        <taxon>Ecdysozoa</taxon>
        <taxon>Nematoda</taxon>
        <taxon>Chromadorea</taxon>
        <taxon>Rhabditida</taxon>
        <taxon>Tylenchina</taxon>
        <taxon>Tylenchomorpha</taxon>
        <taxon>Aphelenchoidea</taxon>
        <taxon>Aphelenchoididae</taxon>
        <taxon>Bursaphelenchus</taxon>
    </lineage>
</organism>
<dbReference type="Proteomes" id="UP000659654">
    <property type="component" value="Unassembled WGS sequence"/>
</dbReference>
<feature type="region of interest" description="Disordered" evidence="1">
    <location>
        <begin position="124"/>
        <end position="257"/>
    </location>
</feature>
<evidence type="ECO:0000313" key="3">
    <source>
        <dbReference type="Proteomes" id="UP000095284"/>
    </source>
</evidence>
<evidence type="ECO:0000313" key="4">
    <source>
        <dbReference type="Proteomes" id="UP000659654"/>
    </source>
</evidence>
<reference evidence="5" key="1">
    <citation type="submission" date="2016-11" db="UniProtKB">
        <authorList>
            <consortium name="WormBaseParasite"/>
        </authorList>
    </citation>
    <scope>IDENTIFICATION</scope>
</reference>
<dbReference type="Proteomes" id="UP000095284">
    <property type="component" value="Unplaced"/>
</dbReference>
<dbReference type="Proteomes" id="UP000582659">
    <property type="component" value="Unassembled WGS sequence"/>
</dbReference>
<evidence type="ECO:0000256" key="1">
    <source>
        <dbReference type="SAM" id="MobiDB-lite"/>
    </source>
</evidence>
<feature type="compositionally biased region" description="Low complexity" evidence="1">
    <location>
        <begin position="241"/>
        <end position="254"/>
    </location>
</feature>
<name>A0A1I7SWU4_BURXY</name>
<gene>
    <name evidence="2" type="ORF">BXYJ_LOCUS4621</name>
</gene>
<evidence type="ECO:0000313" key="5">
    <source>
        <dbReference type="WBParaSite" id="BXY_1752600.1"/>
    </source>
</evidence>
<keyword evidence="4" id="KW-1185">Reference proteome</keyword>
<dbReference type="OrthoDB" id="10624737at2759"/>
<accession>A0A1I7SWU4</accession>
<protein>
    <submittedName>
        <fullName evidence="2">(pine wood nematode) hypothetical protein</fullName>
    </submittedName>
</protein>
<feature type="compositionally biased region" description="Basic and acidic residues" evidence="1">
    <location>
        <begin position="185"/>
        <end position="223"/>
    </location>
</feature>
<dbReference type="AlphaFoldDB" id="A0A1I7SWU4"/>
<evidence type="ECO:0000313" key="2">
    <source>
        <dbReference type="EMBL" id="CAD5216610.1"/>
    </source>
</evidence>
<reference evidence="2" key="2">
    <citation type="submission" date="2020-09" db="EMBL/GenBank/DDBJ databases">
        <authorList>
            <person name="Kikuchi T."/>
        </authorList>
    </citation>
    <scope>NUCLEOTIDE SEQUENCE</scope>
    <source>
        <strain evidence="2">Ka4C1</strain>
    </source>
</reference>
<feature type="compositionally biased region" description="Basic and acidic residues" evidence="1">
    <location>
        <begin position="10"/>
        <end position="69"/>
    </location>
</feature>
<feature type="compositionally biased region" description="Basic and acidic residues" evidence="1">
    <location>
        <begin position="124"/>
        <end position="170"/>
    </location>
</feature>
<dbReference type="EMBL" id="CAJFDI010000002">
    <property type="protein sequence ID" value="CAD5216610.1"/>
    <property type="molecule type" value="Genomic_DNA"/>
</dbReference>
<proteinExistence type="predicted"/>
<dbReference type="WBParaSite" id="BXY_1752600.1">
    <property type="protein sequence ID" value="BXY_1752600.1"/>
    <property type="gene ID" value="BXY_1752600"/>
</dbReference>
<feature type="region of interest" description="Disordered" evidence="1">
    <location>
        <begin position="1"/>
        <end position="69"/>
    </location>
</feature>
<sequence>MKGWDNAYGQKRDIEPKDGHQKAHDRIEKVKGDNVDQHVEEKVNQDKVDEPKDKTVDDSNVGKDVHEEMKLSRAIEAPVNIEKVSKFTGEFPEDAKSKEEEIVKWNINIKKMIDNPFVAVKNEKIIIQDKKPPQDITGDKQKIPETREENENKEKNEEKHKESDEKSFEEEKTEEDSEESNLQKINDDKNKTAVDKNPDDNNIKPVKPTDGEQKKREPEEIKDPLTPIPYNSNAPKPTPSSPVKTTPMTPSVTTKHTDTVLQMDEEHRPVEGKHMMPVYLPKEHFERLAELTKEDQTIEVKFIDDPTYIDEKLQLDPVKDNAIPKTTVSKIDPIKTDQIIPTESPSVITTTTAVTIKDTVMSFLSKVAAALKCTKRDCSEAIKNINVTKRKELKEHSTPPRRVRQVMKESGKICTCQF</sequence>